<dbReference type="GO" id="GO:0019783">
    <property type="term" value="F:ubiquitin-like protein peptidase activity"/>
    <property type="evidence" value="ECO:0007669"/>
    <property type="project" value="UniProtKB-ARBA"/>
</dbReference>
<dbReference type="AlphaFoldDB" id="A0A1B7XQD1"/>
<evidence type="ECO:0000256" key="4">
    <source>
        <dbReference type="ARBA" id="ARBA00022807"/>
    </source>
</evidence>
<keyword evidence="4" id="KW-0788">Thiol protease</keyword>
<evidence type="ECO:0000256" key="6">
    <source>
        <dbReference type="SAM" id="MobiDB-lite"/>
    </source>
</evidence>
<evidence type="ECO:0000313" key="8">
    <source>
        <dbReference type="EMBL" id="OBR01976.1"/>
    </source>
</evidence>
<keyword evidence="3" id="KW-0378">Hydrolase</keyword>
<evidence type="ECO:0000256" key="1">
    <source>
        <dbReference type="ARBA" id="ARBA00005234"/>
    </source>
</evidence>
<dbReference type="Gene3D" id="3.40.395.10">
    <property type="entry name" value="Adenoviral Proteinase, Chain A"/>
    <property type="match status" value="1"/>
</dbReference>
<protein>
    <submittedName>
        <fullName evidence="8">Sentrin sumo-specific</fullName>
    </submittedName>
</protein>
<evidence type="ECO:0000256" key="3">
    <source>
        <dbReference type="ARBA" id="ARBA00022801"/>
    </source>
</evidence>
<accession>A0A1B7XQD1</accession>
<comment type="similarity">
    <text evidence="1">Belongs to the peptidase C48 family.</text>
</comment>
<dbReference type="SUPFAM" id="SSF54001">
    <property type="entry name" value="Cysteine proteinases"/>
    <property type="match status" value="1"/>
</dbReference>
<feature type="region of interest" description="Disordered" evidence="6">
    <location>
        <begin position="348"/>
        <end position="452"/>
    </location>
</feature>
<evidence type="ECO:0000256" key="2">
    <source>
        <dbReference type="ARBA" id="ARBA00022670"/>
    </source>
</evidence>
<feature type="region of interest" description="Disordered" evidence="6">
    <location>
        <begin position="706"/>
        <end position="767"/>
    </location>
</feature>
<dbReference type="VEuPathDB" id="FungiDB:CH63R_14548"/>
<evidence type="ECO:0000259" key="7">
    <source>
        <dbReference type="PROSITE" id="PS50600"/>
    </source>
</evidence>
<keyword evidence="2" id="KW-0645">Protease</keyword>
<evidence type="ECO:0000256" key="5">
    <source>
        <dbReference type="SAM" id="Coils"/>
    </source>
</evidence>
<keyword evidence="9" id="KW-1185">Reference proteome</keyword>
<dbReference type="PROSITE" id="PS50600">
    <property type="entry name" value="ULP_PROTEASE"/>
    <property type="match status" value="1"/>
</dbReference>
<comment type="caution">
    <text evidence="8">The sequence shown here is derived from an EMBL/GenBank/DDBJ whole genome shotgun (WGS) entry which is preliminary data.</text>
</comment>
<dbReference type="KEGG" id="chig:CH63R_14548"/>
<sequence length="938" mass="103912">MRSSCLLIGTHTQDIPSPQYPVASPIFSTHTADVVQELRTAHHPHTHTQPIDRFDVLPTGPRHFMPMATTPVSNNNRIASPRTPLRQAPRVQTHLATVDAVADTGAADEATGIVHTWPPLRSNVGLTQSAFVQDLLCSTVEHQPSATDPTLRQFVTKTTAQYPQGQDTYAYLSMVHEMPKIRQVHAISKDLVRNMNPIELRAARNKIKTEKRRNIILGHLHQHWQDAGCHYAAEFNCPKIPQNVLECLKKITDLAMRTDTPLASLWAPEGPLRRAVNNHDPPKLTRSVAENALALAQAALNQELARSPSPSEPRSLSPSPSPSGHPPPQDGNKPGASIDLQVLLNKTTRKEEREPSTGAQSLPAAETPRGQGYQATKIRRQSEPSGSIHSRFASPSPLSEGSMASPEMPRFNNSLFRFPTSGSGSNGEDHDKHDDEHDDDEHDKEFDEEDADGSMAISVFDADLSIENAIIDVDYSIKNTAPLDRSNGGDDIETLLSRAKYTAERVINALISSSWVPDDVIWFVTQTFRYISSQPPALTERNVFVMDTYWLRLYNEALPKVMPPSALTEAGAVLLVPLHHGNHWTAATIEVTSKSVFFHHYDSIFSLPRFKAVQDTITPWLSRLCPGRNIFVESKVAPQQDDNVSCGVFVTCFIQSFLRGEHLPQSMNGGEERRRLLHDLRNAQVSATMPVYLRFIIQAIKKNDSPAPEAATTQGPAVGSPLPLAGSKRKPETGSDNEPGTKRNEMHSRTTTHTINGVSSAPEGCISTWVTSNGPGELRQRMIKARNDLQVARVTRDDVCRRLNEARALEALRDKRAALLRSMAPRLPDDTAIEQAGSISPEAKELEDAERASFEQHVRHLQQANEMAVLSYLSPEHTGRTAALREELEEAEKNAHAVVRGLVDELRKIEAERRKKREELAELRRAIDAASNDLEEAD</sequence>
<organism evidence="8 9">
    <name type="scientific">Colletotrichum higginsianum (strain IMI 349063)</name>
    <name type="common">Crucifer anthracnose fungus</name>
    <dbReference type="NCBI Taxonomy" id="759273"/>
    <lineage>
        <taxon>Eukaryota</taxon>
        <taxon>Fungi</taxon>
        <taxon>Dikarya</taxon>
        <taxon>Ascomycota</taxon>
        <taxon>Pezizomycotina</taxon>
        <taxon>Sordariomycetes</taxon>
        <taxon>Hypocreomycetidae</taxon>
        <taxon>Glomerellales</taxon>
        <taxon>Glomerellaceae</taxon>
        <taxon>Colletotrichum</taxon>
        <taxon>Colletotrichum destructivum species complex</taxon>
    </lineage>
</organism>
<feature type="compositionally biased region" description="Polar residues" evidence="6">
    <location>
        <begin position="749"/>
        <end position="759"/>
    </location>
</feature>
<dbReference type="GO" id="GO:0008234">
    <property type="term" value="F:cysteine-type peptidase activity"/>
    <property type="evidence" value="ECO:0007669"/>
    <property type="project" value="UniProtKB-KW"/>
</dbReference>
<dbReference type="PANTHER" id="PTHR12606">
    <property type="entry name" value="SENTRIN/SUMO-SPECIFIC PROTEASE"/>
    <property type="match status" value="1"/>
</dbReference>
<feature type="compositionally biased region" description="Polar residues" evidence="6">
    <location>
        <begin position="411"/>
        <end position="423"/>
    </location>
</feature>
<dbReference type="Pfam" id="PF02902">
    <property type="entry name" value="Peptidase_C48"/>
    <property type="match status" value="1"/>
</dbReference>
<dbReference type="GeneID" id="28873629"/>
<feature type="domain" description="Ubiquitin-like protease family profile" evidence="7">
    <location>
        <begin position="473"/>
        <end position="657"/>
    </location>
</feature>
<feature type="compositionally biased region" description="Basic and acidic residues" evidence="6">
    <location>
        <begin position="729"/>
        <end position="748"/>
    </location>
</feature>
<evidence type="ECO:0000313" key="9">
    <source>
        <dbReference type="Proteomes" id="UP000092177"/>
    </source>
</evidence>
<feature type="compositionally biased region" description="Acidic residues" evidence="6">
    <location>
        <begin position="436"/>
        <end position="452"/>
    </location>
</feature>
<reference evidence="9" key="1">
    <citation type="journal article" date="2017" name="BMC Genomics">
        <title>Gapless genome assembly of Colletotrichum higginsianum reveals chromosome structure and association of transposable elements with secondary metabolite gene clusters.</title>
        <authorList>
            <person name="Dallery J.-F."/>
            <person name="Lapalu N."/>
            <person name="Zampounis A."/>
            <person name="Pigne S."/>
            <person name="Luyten I."/>
            <person name="Amselem J."/>
            <person name="Wittenberg A.H.J."/>
            <person name="Zhou S."/>
            <person name="de Queiroz M.V."/>
            <person name="Robin G.P."/>
            <person name="Auger A."/>
            <person name="Hainaut M."/>
            <person name="Henrissat B."/>
            <person name="Kim K.-T."/>
            <person name="Lee Y.-H."/>
            <person name="Lespinet O."/>
            <person name="Schwartz D.C."/>
            <person name="Thon M.R."/>
            <person name="O'Connell R.J."/>
        </authorList>
    </citation>
    <scope>NUCLEOTIDE SEQUENCE [LARGE SCALE GENOMIC DNA]</scope>
    <source>
        <strain evidence="9">IMI 349063</strain>
    </source>
</reference>
<dbReference type="GO" id="GO:0006508">
    <property type="term" value="P:proteolysis"/>
    <property type="evidence" value="ECO:0007669"/>
    <property type="project" value="UniProtKB-KW"/>
</dbReference>
<proteinExistence type="inferred from homology"/>
<dbReference type="EMBL" id="LTAN01000012">
    <property type="protein sequence ID" value="OBR01976.1"/>
    <property type="molecule type" value="Genomic_DNA"/>
</dbReference>
<keyword evidence="5" id="KW-0175">Coiled coil</keyword>
<dbReference type="Proteomes" id="UP000092177">
    <property type="component" value="Chromosome 12"/>
</dbReference>
<feature type="compositionally biased region" description="Low complexity" evidence="6">
    <location>
        <begin position="303"/>
        <end position="318"/>
    </location>
</feature>
<feature type="region of interest" description="Disordered" evidence="6">
    <location>
        <begin position="303"/>
        <end position="336"/>
    </location>
</feature>
<dbReference type="InterPro" id="IPR003653">
    <property type="entry name" value="Peptidase_C48_C"/>
</dbReference>
<gene>
    <name evidence="8" type="ORF">CH63R_14548</name>
</gene>
<dbReference type="PANTHER" id="PTHR12606:SF141">
    <property type="entry name" value="GH15225P-RELATED"/>
    <property type="match status" value="1"/>
</dbReference>
<feature type="coiled-coil region" evidence="5">
    <location>
        <begin position="899"/>
        <end position="933"/>
    </location>
</feature>
<name>A0A1B7XQD1_COLHI</name>
<dbReference type="InterPro" id="IPR038765">
    <property type="entry name" value="Papain-like_cys_pep_sf"/>
</dbReference>
<dbReference type="RefSeq" id="XP_018150494.1">
    <property type="nucleotide sequence ID" value="XM_018309522.1"/>
</dbReference>
<feature type="compositionally biased region" description="Pro residues" evidence="6">
    <location>
        <begin position="319"/>
        <end position="329"/>
    </location>
</feature>
<dbReference type="OrthoDB" id="5048491at2759"/>